<feature type="region of interest" description="Disordered" evidence="2">
    <location>
        <begin position="263"/>
        <end position="287"/>
    </location>
</feature>
<dbReference type="GO" id="GO:0003676">
    <property type="term" value="F:nucleic acid binding"/>
    <property type="evidence" value="ECO:0007669"/>
    <property type="project" value="InterPro"/>
</dbReference>
<dbReference type="InterPro" id="IPR050462">
    <property type="entry name" value="Retroviral_Gag-Pol_poly"/>
</dbReference>
<feature type="compositionally biased region" description="Basic and acidic residues" evidence="2">
    <location>
        <begin position="105"/>
        <end position="122"/>
    </location>
</feature>
<dbReference type="Pfam" id="PF00098">
    <property type="entry name" value="zf-CCHC"/>
    <property type="match status" value="1"/>
</dbReference>
<dbReference type="Gene3D" id="4.10.60.10">
    <property type="entry name" value="Zinc finger, CCHC-type"/>
    <property type="match status" value="1"/>
</dbReference>
<feature type="compositionally biased region" description="Low complexity" evidence="2">
    <location>
        <begin position="263"/>
        <end position="284"/>
    </location>
</feature>
<feature type="compositionally biased region" description="Pro residues" evidence="2">
    <location>
        <begin position="194"/>
        <end position="207"/>
    </location>
</feature>
<reference evidence="5" key="1">
    <citation type="submission" date="2025-08" db="UniProtKB">
        <authorList>
            <consortium name="RefSeq"/>
        </authorList>
    </citation>
    <scope>IDENTIFICATION</scope>
</reference>
<dbReference type="SMART" id="SM00343">
    <property type="entry name" value="ZnF_C2HC"/>
    <property type="match status" value="1"/>
</dbReference>
<gene>
    <name evidence="5" type="primary">LOC129604405</name>
</gene>
<proteinExistence type="predicted"/>
<organism evidence="4 5">
    <name type="scientific">Betta splendens</name>
    <name type="common">Siamese fighting fish</name>
    <dbReference type="NCBI Taxonomy" id="158456"/>
    <lineage>
        <taxon>Eukaryota</taxon>
        <taxon>Metazoa</taxon>
        <taxon>Chordata</taxon>
        <taxon>Craniata</taxon>
        <taxon>Vertebrata</taxon>
        <taxon>Euteleostomi</taxon>
        <taxon>Actinopterygii</taxon>
        <taxon>Neopterygii</taxon>
        <taxon>Teleostei</taxon>
        <taxon>Neoteleostei</taxon>
        <taxon>Acanthomorphata</taxon>
        <taxon>Anabantaria</taxon>
        <taxon>Anabantiformes</taxon>
        <taxon>Anabantoidei</taxon>
        <taxon>Osphronemidae</taxon>
        <taxon>Betta</taxon>
    </lineage>
</organism>
<dbReference type="InterPro" id="IPR036875">
    <property type="entry name" value="Znf_CCHC_sf"/>
</dbReference>
<keyword evidence="1" id="KW-0863">Zinc-finger</keyword>
<keyword evidence="1" id="KW-0862">Zinc</keyword>
<dbReference type="Proteomes" id="UP000515150">
    <property type="component" value="Chromosome 8"/>
</dbReference>
<dbReference type="InterPro" id="IPR001878">
    <property type="entry name" value="Znf_CCHC"/>
</dbReference>
<protein>
    <submittedName>
        <fullName evidence="5">Uncharacterized protein LOC129604405</fullName>
    </submittedName>
</protein>
<dbReference type="RefSeq" id="XP_055366576.1">
    <property type="nucleotide sequence ID" value="XM_055510601.1"/>
</dbReference>
<evidence type="ECO:0000313" key="5">
    <source>
        <dbReference type="RefSeq" id="XP_055366576.1"/>
    </source>
</evidence>
<feature type="compositionally biased region" description="Low complexity" evidence="2">
    <location>
        <begin position="180"/>
        <end position="193"/>
    </location>
</feature>
<feature type="compositionally biased region" description="Basic and acidic residues" evidence="2">
    <location>
        <begin position="554"/>
        <end position="568"/>
    </location>
</feature>
<dbReference type="OrthoDB" id="8960550at2759"/>
<feature type="region of interest" description="Disordered" evidence="2">
    <location>
        <begin position="174"/>
        <end position="250"/>
    </location>
</feature>
<dbReference type="GeneID" id="129604405"/>
<feature type="domain" description="CCHC-type" evidence="3">
    <location>
        <begin position="578"/>
        <end position="592"/>
    </location>
</feature>
<feature type="compositionally biased region" description="Low complexity" evidence="2">
    <location>
        <begin position="208"/>
        <end position="217"/>
    </location>
</feature>
<name>A0A9W2XX26_BETSP</name>
<dbReference type="SUPFAM" id="SSF57756">
    <property type="entry name" value="Retrovirus zinc finger-like domains"/>
    <property type="match status" value="1"/>
</dbReference>
<dbReference type="AlphaFoldDB" id="A0A9W2XX26"/>
<dbReference type="PANTHER" id="PTHR33166">
    <property type="entry name" value="GAG_P30 DOMAIN-CONTAINING PROTEIN"/>
    <property type="match status" value="1"/>
</dbReference>
<dbReference type="KEGG" id="bspl:129604405"/>
<evidence type="ECO:0000313" key="4">
    <source>
        <dbReference type="Proteomes" id="UP000515150"/>
    </source>
</evidence>
<dbReference type="PROSITE" id="PS50158">
    <property type="entry name" value="ZF_CCHC"/>
    <property type="match status" value="1"/>
</dbReference>
<sequence>MGSGQSKSPPPDCSITKLMRRKYGDECVSCLHDWTKLYGFQEGGSLSVKDIRALKEKLEEKEKQLRKSKTIKVKTLEEIELNNRCLEIWVKESERRERLKCQKELGGRKDESGDVAGRKDNNSVEACTPPPYTHTHTQHDEKQSAPTVSALYPFAELSAIKVNPDLDSFYVSRRAGQGGQQDQQPDQQQQPDPQQQPAPYQPAPYQQPGPHQQPGQPLLSGAATSAAEQSEHVEDSVNATPTPGTEARMFWTDSPVGFIPTSSTATGSAHAPTATTSAASATTSVRTLRSNTPVAPEISLPMVEVAGPEGSMLVHRPWTSADIADFAQNLPDITVSGKTFGANLLAFCQEYRPTGAEIRRILAKRLSACEYQKLTGQLPDVTLALKHKDWTNNLNDGFVAAVRTLVTHLETAFPDKVCMIKVTTCKQQPEESVDDFVHRLTTAYNTHGGGHPPPEGVGGLICSTYESHLCELVMKGLLPEVFDAVKQSYIGWKEEARLSDLTRHARHAYDTLQQRKMAKKEKQQSELYLPSLEMFSAMHNNGRGMGGRPRGRGRGRDPRRDWPNRDVRATFGNPGNICHYCGEPGHWKKNCPLLRQHPPSRALSSD</sequence>
<evidence type="ECO:0000259" key="3">
    <source>
        <dbReference type="PROSITE" id="PS50158"/>
    </source>
</evidence>
<keyword evidence="4" id="KW-1185">Reference proteome</keyword>
<evidence type="ECO:0000256" key="1">
    <source>
        <dbReference type="PROSITE-ProRule" id="PRU00047"/>
    </source>
</evidence>
<accession>A0A9W2XX26</accession>
<evidence type="ECO:0000256" key="2">
    <source>
        <dbReference type="SAM" id="MobiDB-lite"/>
    </source>
</evidence>
<dbReference type="GO" id="GO:0008270">
    <property type="term" value="F:zinc ion binding"/>
    <property type="evidence" value="ECO:0007669"/>
    <property type="project" value="UniProtKB-KW"/>
</dbReference>
<keyword evidence="1" id="KW-0479">Metal-binding</keyword>
<feature type="region of interest" description="Disordered" evidence="2">
    <location>
        <begin position="538"/>
        <end position="568"/>
    </location>
</feature>
<feature type="region of interest" description="Disordered" evidence="2">
    <location>
        <begin position="105"/>
        <end position="145"/>
    </location>
</feature>